<gene>
    <name evidence="2" type="ORF">GGR42_002212</name>
</gene>
<proteinExistence type="predicted"/>
<evidence type="ECO:0000313" key="3">
    <source>
        <dbReference type="Proteomes" id="UP000590442"/>
    </source>
</evidence>
<comment type="caution">
    <text evidence="2">The sequence shown here is derived from an EMBL/GenBank/DDBJ whole genome shotgun (WGS) entry which is preliminary data.</text>
</comment>
<dbReference type="RefSeq" id="WP_167963835.1">
    <property type="nucleotide sequence ID" value="NZ_JAATJJ010000001.1"/>
</dbReference>
<feature type="compositionally biased region" description="Acidic residues" evidence="1">
    <location>
        <begin position="34"/>
        <end position="70"/>
    </location>
</feature>
<evidence type="ECO:0000313" key="2">
    <source>
        <dbReference type="EMBL" id="NJB71750.1"/>
    </source>
</evidence>
<protein>
    <submittedName>
        <fullName evidence="2">Uncharacterized protein</fullName>
    </submittedName>
</protein>
<reference evidence="2 3" key="1">
    <citation type="submission" date="2020-03" db="EMBL/GenBank/DDBJ databases">
        <title>Genomic Encyclopedia of Type Strains, Phase IV (KMG-IV): sequencing the most valuable type-strain genomes for metagenomic binning, comparative biology and taxonomic classification.</title>
        <authorList>
            <person name="Goeker M."/>
        </authorList>
    </citation>
    <scope>NUCLEOTIDE SEQUENCE [LARGE SCALE GENOMIC DNA]</scope>
    <source>
        <strain evidence="2 3">DSM 29762</strain>
    </source>
</reference>
<dbReference type="AlphaFoldDB" id="A0A846QXS6"/>
<feature type="region of interest" description="Disordered" evidence="1">
    <location>
        <begin position="28"/>
        <end position="72"/>
    </location>
</feature>
<sequence length="273" mass="30469">MKNIFDHLICILSFLIVLSCSQDTIEPISNDENSSNEEQIDETNNEEIEEEEEEEEVSENEEEETSENEIEINGTVWSLFNKEVFSVEPTNNGLALDLEQNAIWYHSAQGGLLYQTITGDFTFIAAVNVRRKSNQMLAPNCEVCLGGLMARNPNDTNSENYVHVVAGNTPETVNDGMDEVGVEHKSTTNGNSSYEAIPESSSNHELRMVRSGSTFSLYSRDINASDWNLVITYERPDLPNTLQVGFNIYTAISSSSSTADLRVICENISLEMN</sequence>
<organism evidence="2 3">
    <name type="scientific">Saonia flava</name>
    <dbReference type="NCBI Taxonomy" id="523696"/>
    <lineage>
        <taxon>Bacteria</taxon>
        <taxon>Pseudomonadati</taxon>
        <taxon>Bacteroidota</taxon>
        <taxon>Flavobacteriia</taxon>
        <taxon>Flavobacteriales</taxon>
        <taxon>Flavobacteriaceae</taxon>
        <taxon>Saonia</taxon>
    </lineage>
</organism>
<keyword evidence="3" id="KW-1185">Reference proteome</keyword>
<dbReference type="PROSITE" id="PS51257">
    <property type="entry name" value="PROKAR_LIPOPROTEIN"/>
    <property type="match status" value="1"/>
</dbReference>
<dbReference type="EMBL" id="JAATJJ010000001">
    <property type="protein sequence ID" value="NJB71750.1"/>
    <property type="molecule type" value="Genomic_DNA"/>
</dbReference>
<evidence type="ECO:0000256" key="1">
    <source>
        <dbReference type="SAM" id="MobiDB-lite"/>
    </source>
</evidence>
<accession>A0A846QXS6</accession>
<name>A0A846QXS6_9FLAO</name>
<dbReference type="Proteomes" id="UP000590442">
    <property type="component" value="Unassembled WGS sequence"/>
</dbReference>